<feature type="region of interest" description="Disordered" evidence="1">
    <location>
        <begin position="1"/>
        <end position="29"/>
    </location>
</feature>
<dbReference type="SUPFAM" id="SSF81296">
    <property type="entry name" value="E set domains"/>
    <property type="match status" value="1"/>
</dbReference>
<gene>
    <name evidence="2" type="ORF">HGRIS_003343</name>
</gene>
<protein>
    <recommendedName>
        <fullName evidence="4">Arrestin-like N-terminal domain-containing protein</fullName>
    </recommendedName>
</protein>
<name>A0ABR3JF60_9AGAR</name>
<dbReference type="Proteomes" id="UP001556367">
    <property type="component" value="Unassembled WGS sequence"/>
</dbReference>
<dbReference type="EMBL" id="JASNQZ010000007">
    <property type="protein sequence ID" value="KAL0954349.1"/>
    <property type="molecule type" value="Genomic_DNA"/>
</dbReference>
<accession>A0ABR3JF60</accession>
<comment type="caution">
    <text evidence="2">The sequence shown here is derived from an EMBL/GenBank/DDBJ whole genome shotgun (WGS) entry which is preliminary data.</text>
</comment>
<keyword evidence="3" id="KW-1185">Reference proteome</keyword>
<evidence type="ECO:0000313" key="3">
    <source>
        <dbReference type="Proteomes" id="UP001556367"/>
    </source>
</evidence>
<evidence type="ECO:0000313" key="2">
    <source>
        <dbReference type="EMBL" id="KAL0954349.1"/>
    </source>
</evidence>
<dbReference type="InterPro" id="IPR014756">
    <property type="entry name" value="Ig_E-set"/>
</dbReference>
<reference evidence="3" key="1">
    <citation type="submission" date="2024-06" db="EMBL/GenBank/DDBJ databases">
        <title>Multi-omics analyses provide insights into the biosynthesis of the anticancer antibiotic pleurotin in Hohenbuehelia grisea.</title>
        <authorList>
            <person name="Weaver J.A."/>
            <person name="Alberti F."/>
        </authorList>
    </citation>
    <scope>NUCLEOTIDE SEQUENCE [LARGE SCALE GENOMIC DNA]</scope>
    <source>
        <strain evidence="3">T-177</strain>
    </source>
</reference>
<sequence length="187" mass="20637">MPLDATALPEYRPPASRRGTLLREGSNRTEHRYSLERGSNGTKCKWLTLVVLSRAASPSSLPLLYEGDAIEGRVELHLEQAETIKAVILSVQAGTTAVGQEEARFLTIQHTLWPAMGGQASARMKGPYYWPFNLTLPSSVVVPEPSGNGAKGEYRLPPSFSERASPAYIDYRIKVNVKRGMFKVDHP</sequence>
<organism evidence="2 3">
    <name type="scientific">Hohenbuehelia grisea</name>
    <dbReference type="NCBI Taxonomy" id="104357"/>
    <lineage>
        <taxon>Eukaryota</taxon>
        <taxon>Fungi</taxon>
        <taxon>Dikarya</taxon>
        <taxon>Basidiomycota</taxon>
        <taxon>Agaricomycotina</taxon>
        <taxon>Agaricomycetes</taxon>
        <taxon>Agaricomycetidae</taxon>
        <taxon>Agaricales</taxon>
        <taxon>Pleurotineae</taxon>
        <taxon>Pleurotaceae</taxon>
        <taxon>Hohenbuehelia</taxon>
    </lineage>
</organism>
<dbReference type="InterPro" id="IPR014752">
    <property type="entry name" value="Arrestin-like_C"/>
</dbReference>
<proteinExistence type="predicted"/>
<dbReference type="Gene3D" id="2.60.40.640">
    <property type="match status" value="1"/>
</dbReference>
<evidence type="ECO:0008006" key="4">
    <source>
        <dbReference type="Google" id="ProtNLM"/>
    </source>
</evidence>
<evidence type="ECO:0000256" key="1">
    <source>
        <dbReference type="SAM" id="MobiDB-lite"/>
    </source>
</evidence>